<organism evidence="1 2">
    <name type="scientific">Brachionus plicatilis</name>
    <name type="common">Marine rotifer</name>
    <name type="synonym">Brachionus muelleri</name>
    <dbReference type="NCBI Taxonomy" id="10195"/>
    <lineage>
        <taxon>Eukaryota</taxon>
        <taxon>Metazoa</taxon>
        <taxon>Spiralia</taxon>
        <taxon>Gnathifera</taxon>
        <taxon>Rotifera</taxon>
        <taxon>Eurotatoria</taxon>
        <taxon>Monogononta</taxon>
        <taxon>Pseudotrocha</taxon>
        <taxon>Ploima</taxon>
        <taxon>Brachionidae</taxon>
        <taxon>Brachionus</taxon>
    </lineage>
</organism>
<dbReference type="AlphaFoldDB" id="A0A3M7Q779"/>
<feature type="non-terminal residue" evidence="1">
    <location>
        <position position="63"/>
    </location>
</feature>
<protein>
    <submittedName>
        <fullName evidence="1">Uncharacterized protein</fullName>
    </submittedName>
</protein>
<gene>
    <name evidence="1" type="ORF">BpHYR1_042012</name>
</gene>
<evidence type="ECO:0000313" key="1">
    <source>
        <dbReference type="EMBL" id="RNA07044.1"/>
    </source>
</evidence>
<dbReference type="EMBL" id="REGN01007180">
    <property type="protein sequence ID" value="RNA07044.1"/>
    <property type="molecule type" value="Genomic_DNA"/>
</dbReference>
<keyword evidence="2" id="KW-1185">Reference proteome</keyword>
<dbReference type="Proteomes" id="UP000276133">
    <property type="component" value="Unassembled WGS sequence"/>
</dbReference>
<sequence length="63" mass="7489">MNFTAPHFDLIMGLGKRAKTSKLMHALEMETTEYMLLKRKLNFVKRLMINKFTRNQDTTEKIL</sequence>
<name>A0A3M7Q779_BRAPC</name>
<proteinExistence type="predicted"/>
<comment type="caution">
    <text evidence="1">The sequence shown here is derived from an EMBL/GenBank/DDBJ whole genome shotgun (WGS) entry which is preliminary data.</text>
</comment>
<reference evidence="1 2" key="1">
    <citation type="journal article" date="2018" name="Sci. Rep.">
        <title>Genomic signatures of local adaptation to the degree of environmental predictability in rotifers.</title>
        <authorList>
            <person name="Franch-Gras L."/>
            <person name="Hahn C."/>
            <person name="Garcia-Roger E.M."/>
            <person name="Carmona M.J."/>
            <person name="Serra M."/>
            <person name="Gomez A."/>
        </authorList>
    </citation>
    <scope>NUCLEOTIDE SEQUENCE [LARGE SCALE GENOMIC DNA]</scope>
    <source>
        <strain evidence="1">HYR1</strain>
    </source>
</reference>
<evidence type="ECO:0000313" key="2">
    <source>
        <dbReference type="Proteomes" id="UP000276133"/>
    </source>
</evidence>
<accession>A0A3M7Q779</accession>